<feature type="region of interest" description="Disordered" evidence="1">
    <location>
        <begin position="501"/>
        <end position="585"/>
    </location>
</feature>
<feature type="compositionally biased region" description="Basic residues" evidence="1">
    <location>
        <begin position="136"/>
        <end position="145"/>
    </location>
</feature>
<dbReference type="SUPFAM" id="SSF50249">
    <property type="entry name" value="Nucleic acid-binding proteins"/>
    <property type="match status" value="2"/>
</dbReference>
<dbReference type="Gene3D" id="2.40.50.140">
    <property type="entry name" value="Nucleic acid-binding proteins"/>
    <property type="match status" value="2"/>
</dbReference>
<feature type="compositionally biased region" description="Low complexity" evidence="1">
    <location>
        <begin position="42"/>
        <end position="62"/>
    </location>
</feature>
<feature type="compositionally biased region" description="Polar residues" evidence="1">
    <location>
        <begin position="501"/>
        <end position="510"/>
    </location>
</feature>
<feature type="compositionally biased region" description="Low complexity" evidence="1">
    <location>
        <begin position="90"/>
        <end position="101"/>
    </location>
</feature>
<dbReference type="CDD" id="cd04493">
    <property type="entry name" value="BRCA2DBD_OB1"/>
    <property type="match status" value="1"/>
</dbReference>
<dbReference type="AlphaFoldDB" id="A0AAW0GNV7"/>
<dbReference type="InterPro" id="IPR012340">
    <property type="entry name" value="NA-bd_OB-fold"/>
</dbReference>
<evidence type="ECO:0000259" key="2">
    <source>
        <dbReference type="Pfam" id="PF09103"/>
    </source>
</evidence>
<gene>
    <name evidence="3" type="ORF">QCA50_002252</name>
</gene>
<organism evidence="3 4">
    <name type="scientific">Cerrena zonata</name>
    <dbReference type="NCBI Taxonomy" id="2478898"/>
    <lineage>
        <taxon>Eukaryota</taxon>
        <taxon>Fungi</taxon>
        <taxon>Dikarya</taxon>
        <taxon>Basidiomycota</taxon>
        <taxon>Agaricomycotina</taxon>
        <taxon>Agaricomycetes</taxon>
        <taxon>Polyporales</taxon>
        <taxon>Cerrenaceae</taxon>
        <taxon>Cerrena</taxon>
    </lineage>
</organism>
<dbReference type="InterPro" id="IPR015187">
    <property type="entry name" value="BRCA2_OB_1"/>
</dbReference>
<evidence type="ECO:0000256" key="1">
    <source>
        <dbReference type="SAM" id="MobiDB-lite"/>
    </source>
</evidence>
<dbReference type="EMBL" id="JASBNA010000002">
    <property type="protein sequence ID" value="KAK7695063.1"/>
    <property type="molecule type" value="Genomic_DNA"/>
</dbReference>
<dbReference type="InterPro" id="IPR036315">
    <property type="entry name" value="BRCA2_hlx_sf"/>
</dbReference>
<sequence length="1056" mass="115672">MSSPESTPHRRKRQRLSSPTYDEQIPLSQHEVAAFDTFEHTLSQGSKKSSPLKPSQSLSSSGRARRDELIAAAMGLKKINTDENVENIRGSSGSSTLSTSSGRKENRQPSRPDRAYSPSHSRTASPATSPLSPSKHSVRSPKRKSGFMSAASLGNPFTNDSPPTSPSRKRVSGFTSALQAEHREDSSSPKGKRSMPGFASALSLKESTPLDDFPSSSPTAPPEKSEQELADWFQSSDLSTGAIGFTSAKTIATVVEEEDWFKLDAKPTGFAGFQSAKALKLTGTTSVAEATTDVESNNSTTMESTVLSEKGKAPETVGFVPPAFTGFTTGKTLLDPTAPAKIAYIAPSEAALQKAAAMMNQWEKEIDKEFSLSTEEEEPPLVVGILPNQTYSQNFSGDVPQSPSPAGPALRRPLGFGTASGTMTANEKKPFKSPLLAAPPTTPFRPPLASSSKSAPVVSSPLNPKRFAPYTTPARQTTPFTPYLGASSAFNTPLFPSTPMYLSSSPSTPRSLGMSARKVSGGSMKKPFSTPFKPGLKPGETGRLLLEQQQKASSPVRIIGSGSSGRPSTSSTRKSNGKIPLASSGLVPQSYTRSELQSMGLSDFNELSRVTPATAFYYSFHSASPFPLRHSQLMAKTMTLGSSSAYSQLRKSGYSLVTREWIDNHWCLILWKLAGLAALEPQRERNPDTKRWCWDEIIRQLTYRYDREINGTSRPALRLITTHDAPASCPMVLVVTNILRPDDDIPELEISDGWYRLRAQIDEPLARAIKKGAIKIGRKIAVTGCRLEMSGKEPADILDAYDTVMLKISGNSSHLAPWHAKLGFQASPFISSLRSIGPDGGMVAVIDVVVEKVYPIAFMETIEDEEGNRQMEGPRNEEDELAEFEKWKARRELEADKLRSAFQKEIQKWEIWLERLEQRADSRLMPSVNESVPEHIEDLMVELEDLTEANNIFRCLSIKDSGWLLQLMQQKVNKDRQTFYDGMERELDNACPPRDVRSFRVIIVKDAQPGTGKYPAGRTGQITIWDVLNYRVSEDAAPGSFTEGQTIHDDEPCTHS</sequence>
<feature type="compositionally biased region" description="Low complexity" evidence="1">
    <location>
        <begin position="447"/>
        <end position="460"/>
    </location>
</feature>
<accession>A0AAW0GNV7</accession>
<name>A0AAW0GNV7_9APHY</name>
<reference evidence="3 4" key="1">
    <citation type="submission" date="2022-09" db="EMBL/GenBank/DDBJ databases">
        <authorList>
            <person name="Palmer J.M."/>
        </authorList>
    </citation>
    <scope>NUCLEOTIDE SEQUENCE [LARGE SCALE GENOMIC DNA]</scope>
    <source>
        <strain evidence="3 4">DSM 7382</strain>
    </source>
</reference>
<feature type="compositionally biased region" description="Low complexity" evidence="1">
    <location>
        <begin position="121"/>
        <end position="134"/>
    </location>
</feature>
<dbReference type="InterPro" id="IPR015525">
    <property type="entry name" value="BRCA2"/>
</dbReference>
<evidence type="ECO:0000313" key="3">
    <source>
        <dbReference type="EMBL" id="KAK7695063.1"/>
    </source>
</evidence>
<feature type="compositionally biased region" description="Basic and acidic residues" evidence="1">
    <location>
        <begin position="102"/>
        <end position="114"/>
    </location>
</feature>
<feature type="domain" description="BRCA2 OB1" evidence="2">
    <location>
        <begin position="715"/>
        <end position="825"/>
    </location>
</feature>
<feature type="compositionally biased region" description="Low complexity" evidence="1">
    <location>
        <begin position="553"/>
        <end position="574"/>
    </location>
</feature>
<comment type="caution">
    <text evidence="3">The sequence shown here is derived from an EMBL/GenBank/DDBJ whole genome shotgun (WGS) entry which is preliminary data.</text>
</comment>
<dbReference type="SUPFAM" id="SSF81872">
    <property type="entry name" value="BRCA2 helical domain"/>
    <property type="match status" value="1"/>
</dbReference>
<evidence type="ECO:0000313" key="4">
    <source>
        <dbReference type="Proteomes" id="UP001385951"/>
    </source>
</evidence>
<dbReference type="PANTHER" id="PTHR11289">
    <property type="entry name" value="BREAST CANCER TYPE 2 SUSCEPTIBILITY PROTEIN BRCA2"/>
    <property type="match status" value="1"/>
</dbReference>
<protein>
    <recommendedName>
        <fullName evidence="2">BRCA2 OB1 domain-containing protein</fullName>
    </recommendedName>
</protein>
<dbReference type="GO" id="GO:0000724">
    <property type="term" value="P:double-strand break repair via homologous recombination"/>
    <property type="evidence" value="ECO:0007669"/>
    <property type="project" value="InterPro"/>
</dbReference>
<feature type="region of interest" description="Disordered" evidence="1">
    <location>
        <begin position="1"/>
        <end position="229"/>
    </location>
</feature>
<dbReference type="Pfam" id="PF09103">
    <property type="entry name" value="BRCA-2_OB1"/>
    <property type="match status" value="1"/>
</dbReference>
<feature type="region of interest" description="Disordered" evidence="1">
    <location>
        <begin position="396"/>
        <end position="460"/>
    </location>
</feature>
<dbReference type="Proteomes" id="UP001385951">
    <property type="component" value="Unassembled WGS sequence"/>
</dbReference>
<proteinExistence type="predicted"/>
<dbReference type="GO" id="GO:0006355">
    <property type="term" value="P:regulation of DNA-templated transcription"/>
    <property type="evidence" value="ECO:0007669"/>
    <property type="project" value="TreeGrafter"/>
</dbReference>
<dbReference type="PANTHER" id="PTHR11289:SF0">
    <property type="entry name" value="BREAST CANCER TYPE 2 SUSCEPTIBILITY PROTEIN"/>
    <property type="match status" value="1"/>
</dbReference>
<keyword evidence="4" id="KW-1185">Reference proteome</keyword>